<dbReference type="InterPro" id="IPR052953">
    <property type="entry name" value="Ser-rich/MCO-related"/>
</dbReference>
<feature type="transmembrane region" description="Helical" evidence="2">
    <location>
        <begin position="194"/>
        <end position="210"/>
    </location>
</feature>
<comment type="caution">
    <text evidence="4">The sequence shown here is derived from an EMBL/GenBank/DDBJ whole genome shotgun (WGS) entry which is preliminary data.</text>
</comment>
<dbReference type="CDD" id="cd00920">
    <property type="entry name" value="Cupredoxin"/>
    <property type="match status" value="1"/>
</dbReference>
<keyword evidence="2" id="KW-1133">Transmembrane helix</keyword>
<dbReference type="InterPro" id="IPR008972">
    <property type="entry name" value="Cupredoxin"/>
</dbReference>
<gene>
    <name evidence="4" type="ORF">C1645_800512</name>
</gene>
<dbReference type="Gene3D" id="2.60.40.420">
    <property type="entry name" value="Cupredoxins - blue copper proteins"/>
    <property type="match status" value="1"/>
</dbReference>
<organism evidence="4 5">
    <name type="scientific">Glomus cerebriforme</name>
    <dbReference type="NCBI Taxonomy" id="658196"/>
    <lineage>
        <taxon>Eukaryota</taxon>
        <taxon>Fungi</taxon>
        <taxon>Fungi incertae sedis</taxon>
        <taxon>Mucoromycota</taxon>
        <taxon>Glomeromycotina</taxon>
        <taxon>Glomeromycetes</taxon>
        <taxon>Glomerales</taxon>
        <taxon>Glomeraceae</taxon>
        <taxon>Glomus</taxon>
    </lineage>
</organism>
<feature type="compositionally biased region" description="Low complexity" evidence="1">
    <location>
        <begin position="161"/>
        <end position="180"/>
    </location>
</feature>
<keyword evidence="2" id="KW-0812">Transmembrane</keyword>
<evidence type="ECO:0000313" key="4">
    <source>
        <dbReference type="EMBL" id="RIA99616.1"/>
    </source>
</evidence>
<keyword evidence="5" id="KW-1185">Reference proteome</keyword>
<protein>
    <submittedName>
        <fullName evidence="4">Cupredoxin</fullName>
    </submittedName>
</protein>
<feature type="signal peptide" evidence="3">
    <location>
        <begin position="1"/>
        <end position="20"/>
    </location>
</feature>
<proteinExistence type="predicted"/>
<dbReference type="SUPFAM" id="SSF49503">
    <property type="entry name" value="Cupredoxins"/>
    <property type="match status" value="1"/>
</dbReference>
<evidence type="ECO:0000256" key="3">
    <source>
        <dbReference type="SAM" id="SignalP"/>
    </source>
</evidence>
<evidence type="ECO:0000256" key="2">
    <source>
        <dbReference type="SAM" id="Phobius"/>
    </source>
</evidence>
<sequence>MIKLILSVILITFLFTFVNSENWMVQVGNAGKTVFIPDNFDANAGDTVTFNFVDGTHDVAQADEFGKCIKSALPDAFNSPINTGNAAAPPTAVWTLGNAGPVNYFCTIHCVDGMFAKINVLAAGAPLNAPGVKAAAPPATPPAQPSAPADDLPNVQPPKTPSTQSSASASTSVPVSTETSNNNKSSAARTDKQISVSVVFGALILLIGYFL</sequence>
<evidence type="ECO:0000313" key="5">
    <source>
        <dbReference type="Proteomes" id="UP000265703"/>
    </source>
</evidence>
<feature type="region of interest" description="Disordered" evidence="1">
    <location>
        <begin position="131"/>
        <end position="188"/>
    </location>
</feature>
<dbReference type="PANTHER" id="PTHR34883">
    <property type="entry name" value="SERINE-RICH PROTEIN, PUTATIVE-RELATED-RELATED"/>
    <property type="match status" value="1"/>
</dbReference>
<name>A0A397TRS6_9GLOM</name>
<keyword evidence="2" id="KW-0472">Membrane</keyword>
<evidence type="ECO:0000256" key="1">
    <source>
        <dbReference type="SAM" id="MobiDB-lite"/>
    </source>
</evidence>
<accession>A0A397TRS6</accession>
<feature type="chain" id="PRO_5017192997" evidence="3">
    <location>
        <begin position="21"/>
        <end position="211"/>
    </location>
</feature>
<keyword evidence="3" id="KW-0732">Signal</keyword>
<dbReference type="PANTHER" id="PTHR34883:SF15">
    <property type="entry name" value="EXTRACELLULAR SERINE-RICH PROTEIN"/>
    <property type="match status" value="1"/>
</dbReference>
<dbReference type="EMBL" id="QKYT01000002">
    <property type="protein sequence ID" value="RIA99616.1"/>
    <property type="molecule type" value="Genomic_DNA"/>
</dbReference>
<dbReference type="OrthoDB" id="2331100at2759"/>
<dbReference type="AlphaFoldDB" id="A0A397TRS6"/>
<reference evidence="4 5" key="1">
    <citation type="submission" date="2018-06" db="EMBL/GenBank/DDBJ databases">
        <title>Comparative genomics reveals the genomic features of Rhizophagus irregularis, R. cerebriforme, R. diaphanum and Gigaspora rosea, and their symbiotic lifestyle signature.</title>
        <authorList>
            <person name="Morin E."/>
            <person name="San Clemente H."/>
            <person name="Chen E.C.H."/>
            <person name="De La Providencia I."/>
            <person name="Hainaut M."/>
            <person name="Kuo A."/>
            <person name="Kohler A."/>
            <person name="Murat C."/>
            <person name="Tang N."/>
            <person name="Roy S."/>
            <person name="Loubradou J."/>
            <person name="Henrissat B."/>
            <person name="Grigoriev I.V."/>
            <person name="Corradi N."/>
            <person name="Roux C."/>
            <person name="Martin F.M."/>
        </authorList>
    </citation>
    <scope>NUCLEOTIDE SEQUENCE [LARGE SCALE GENOMIC DNA]</scope>
    <source>
        <strain evidence="4 5">DAOM 227022</strain>
    </source>
</reference>
<dbReference type="STRING" id="658196.A0A397TRS6"/>
<dbReference type="Proteomes" id="UP000265703">
    <property type="component" value="Unassembled WGS sequence"/>
</dbReference>